<feature type="transmembrane region" description="Helical" evidence="7">
    <location>
        <begin position="185"/>
        <end position="210"/>
    </location>
</feature>
<dbReference type="Proteomes" id="UP000270678">
    <property type="component" value="Chromosome"/>
</dbReference>
<dbReference type="KEGG" id="plut:EI981_02780"/>
<reference evidence="10" key="1">
    <citation type="submission" date="2018-12" db="EMBL/GenBank/DDBJ databases">
        <title>Complete genome sequence of Paenibacillus sp. MBLB1234.</title>
        <authorList>
            <person name="Nam Y.-D."/>
            <person name="Kang J."/>
            <person name="Chung W.-H."/>
            <person name="Park Y.S."/>
        </authorList>
    </citation>
    <scope>NUCLEOTIDE SEQUENCE [LARGE SCALE GENOMIC DNA]</scope>
    <source>
        <strain evidence="10">MBLB1234</strain>
    </source>
</reference>
<dbReference type="Gene3D" id="1.10.3720.10">
    <property type="entry name" value="MetI-like"/>
    <property type="match status" value="1"/>
</dbReference>
<dbReference type="Pfam" id="PF00528">
    <property type="entry name" value="BPD_transp_1"/>
    <property type="match status" value="1"/>
</dbReference>
<evidence type="ECO:0000259" key="8">
    <source>
        <dbReference type="PROSITE" id="PS50928"/>
    </source>
</evidence>
<feature type="domain" description="ABC transmembrane type-1" evidence="8">
    <location>
        <begin position="71"/>
        <end position="279"/>
    </location>
</feature>
<feature type="transmembrane region" description="Helical" evidence="7">
    <location>
        <begin position="15"/>
        <end position="36"/>
    </location>
</feature>
<evidence type="ECO:0000256" key="6">
    <source>
        <dbReference type="ARBA" id="ARBA00023136"/>
    </source>
</evidence>
<dbReference type="PANTHER" id="PTHR43744:SF9">
    <property type="entry name" value="POLYGALACTURONAN_RHAMNOGALACTURONAN TRANSPORT SYSTEM PERMEASE PROTEIN YTCP"/>
    <property type="match status" value="1"/>
</dbReference>
<dbReference type="PANTHER" id="PTHR43744">
    <property type="entry name" value="ABC TRANSPORTER PERMEASE PROTEIN MG189-RELATED-RELATED"/>
    <property type="match status" value="1"/>
</dbReference>
<evidence type="ECO:0000256" key="4">
    <source>
        <dbReference type="ARBA" id="ARBA00022692"/>
    </source>
</evidence>
<keyword evidence="4 7" id="KW-0812">Transmembrane</keyword>
<dbReference type="GO" id="GO:0055085">
    <property type="term" value="P:transmembrane transport"/>
    <property type="evidence" value="ECO:0007669"/>
    <property type="project" value="InterPro"/>
</dbReference>
<dbReference type="GO" id="GO:0005886">
    <property type="term" value="C:plasma membrane"/>
    <property type="evidence" value="ECO:0007669"/>
    <property type="project" value="UniProtKB-SubCell"/>
</dbReference>
<evidence type="ECO:0000256" key="2">
    <source>
        <dbReference type="ARBA" id="ARBA00022448"/>
    </source>
</evidence>
<feature type="transmembrane region" description="Helical" evidence="7">
    <location>
        <begin position="262"/>
        <end position="279"/>
    </location>
</feature>
<dbReference type="InterPro" id="IPR000515">
    <property type="entry name" value="MetI-like"/>
</dbReference>
<evidence type="ECO:0000256" key="7">
    <source>
        <dbReference type="RuleBase" id="RU363032"/>
    </source>
</evidence>
<comment type="similarity">
    <text evidence="7">Belongs to the binding-protein-dependent transport system permease family.</text>
</comment>
<name>A0A3S9UTA7_9BACL</name>
<evidence type="ECO:0000313" key="9">
    <source>
        <dbReference type="EMBL" id="AZS13504.1"/>
    </source>
</evidence>
<organism evidence="9 10">
    <name type="scientific">Paenibacillus lutimineralis</name>
    <dbReference type="NCBI Taxonomy" id="2707005"/>
    <lineage>
        <taxon>Bacteria</taxon>
        <taxon>Bacillati</taxon>
        <taxon>Bacillota</taxon>
        <taxon>Bacilli</taxon>
        <taxon>Bacillales</taxon>
        <taxon>Paenibacillaceae</taxon>
        <taxon>Paenibacillus</taxon>
    </lineage>
</organism>
<feature type="transmembrane region" description="Helical" evidence="7">
    <location>
        <begin position="82"/>
        <end position="100"/>
    </location>
</feature>
<evidence type="ECO:0000313" key="10">
    <source>
        <dbReference type="Proteomes" id="UP000270678"/>
    </source>
</evidence>
<keyword evidence="6 7" id="KW-0472">Membrane</keyword>
<proteinExistence type="inferred from homology"/>
<accession>A0A3S9UTA7</accession>
<dbReference type="SUPFAM" id="SSF161098">
    <property type="entry name" value="MetI-like"/>
    <property type="match status" value="1"/>
</dbReference>
<dbReference type="OrthoDB" id="9810086at2"/>
<dbReference type="AlphaFoldDB" id="A0A3S9UTA7"/>
<evidence type="ECO:0000256" key="1">
    <source>
        <dbReference type="ARBA" id="ARBA00004651"/>
    </source>
</evidence>
<keyword evidence="5 7" id="KW-1133">Transmembrane helix</keyword>
<keyword evidence="2 7" id="KW-0813">Transport</keyword>
<dbReference type="PROSITE" id="PS50928">
    <property type="entry name" value="ABC_TM1"/>
    <property type="match status" value="1"/>
</dbReference>
<feature type="transmembrane region" description="Helical" evidence="7">
    <location>
        <begin position="112"/>
        <end position="131"/>
    </location>
</feature>
<keyword evidence="3" id="KW-1003">Cell membrane</keyword>
<evidence type="ECO:0000256" key="3">
    <source>
        <dbReference type="ARBA" id="ARBA00022475"/>
    </source>
</evidence>
<dbReference type="CDD" id="cd06261">
    <property type="entry name" value="TM_PBP2"/>
    <property type="match status" value="1"/>
</dbReference>
<sequence>MVEQKTFGSRLFNGINATLLILITLLCLTPLWYILMISVSDKAAVNAGSVTFWPIGFNLLSYQKIVSEVAFFNSFWVSVKRVVIGTAVSLAAILMMAYPLSKTSKQLPHRNIYMWVLVFCMLFNGGTIPWYLVMRGYGLIDSIWGLVLAGSLPIFNVILVVNFFRNIPAALEEAAYVDGAGPWRTFIQIFIPISAPVVATIALFTIVGYWNEFFAGLVLSTKQSNYPLQTYIQQLVVNLNLSTMDTEQIKQISQLNNRSLNAAKIFIAMIPVLVIYPFLQKYFITGITLGSVKE</sequence>
<keyword evidence="10" id="KW-1185">Reference proteome</keyword>
<feature type="transmembrane region" description="Helical" evidence="7">
    <location>
        <begin position="43"/>
        <end position="62"/>
    </location>
</feature>
<dbReference type="EMBL" id="CP034346">
    <property type="protein sequence ID" value="AZS13504.1"/>
    <property type="molecule type" value="Genomic_DNA"/>
</dbReference>
<comment type="subcellular location">
    <subcellularLocation>
        <location evidence="1 7">Cell membrane</location>
        <topology evidence="1 7">Multi-pass membrane protein</topology>
    </subcellularLocation>
</comment>
<dbReference type="InterPro" id="IPR035906">
    <property type="entry name" value="MetI-like_sf"/>
</dbReference>
<dbReference type="RefSeq" id="WP_126995239.1">
    <property type="nucleotide sequence ID" value="NZ_CP034346.1"/>
</dbReference>
<evidence type="ECO:0000256" key="5">
    <source>
        <dbReference type="ARBA" id="ARBA00022989"/>
    </source>
</evidence>
<protein>
    <submittedName>
        <fullName evidence="9">Carbohydrate ABC transporter permease</fullName>
    </submittedName>
</protein>
<gene>
    <name evidence="9" type="ORF">EI981_02780</name>
</gene>
<feature type="transmembrane region" description="Helical" evidence="7">
    <location>
        <begin position="143"/>
        <end position="164"/>
    </location>
</feature>